<organism evidence="2 3">
    <name type="scientific">Mycobacteroides abscessus MAB_091912_2446</name>
    <dbReference type="NCBI Taxonomy" id="1335414"/>
    <lineage>
        <taxon>Bacteria</taxon>
        <taxon>Bacillati</taxon>
        <taxon>Actinomycetota</taxon>
        <taxon>Actinomycetes</taxon>
        <taxon>Mycobacteriales</taxon>
        <taxon>Mycobacteriaceae</taxon>
        <taxon>Mycobacteroides</taxon>
        <taxon>Mycobacteroides abscessus</taxon>
    </lineage>
</organism>
<protein>
    <submittedName>
        <fullName evidence="2">Phosphopantetheine attachment site family protein</fullName>
    </submittedName>
</protein>
<dbReference type="Gene3D" id="3.40.50.1820">
    <property type="entry name" value="alpha/beta hydrolase"/>
    <property type="match status" value="1"/>
</dbReference>
<evidence type="ECO:0000313" key="3">
    <source>
        <dbReference type="Proteomes" id="UP000018502"/>
    </source>
</evidence>
<dbReference type="GO" id="GO:0031177">
    <property type="term" value="F:phosphopantetheine binding"/>
    <property type="evidence" value="ECO:0007669"/>
    <property type="project" value="TreeGrafter"/>
</dbReference>
<name>A0A829MMX9_9MYCO</name>
<feature type="domain" description="Carrier" evidence="1">
    <location>
        <begin position="1"/>
        <end position="72"/>
    </location>
</feature>
<sequence>MNEQILSSIFAHVLGVDRVGVDESFFDLGGNSLGQCGWFAAINTALNANLTMLALFDAPTVRNLAQQLESTSAR</sequence>
<dbReference type="GO" id="GO:0005829">
    <property type="term" value="C:cytosol"/>
    <property type="evidence" value="ECO:0007669"/>
    <property type="project" value="TreeGrafter"/>
</dbReference>
<dbReference type="Pfam" id="PF00550">
    <property type="entry name" value="PP-binding"/>
    <property type="match status" value="1"/>
</dbReference>
<evidence type="ECO:0000313" key="2">
    <source>
        <dbReference type="EMBL" id="ESV65926.1"/>
    </source>
</evidence>
<comment type="caution">
    <text evidence="2">The sequence shown here is derived from an EMBL/GenBank/DDBJ whole genome shotgun (WGS) entry which is preliminary data.</text>
</comment>
<dbReference type="GO" id="GO:0044550">
    <property type="term" value="P:secondary metabolite biosynthetic process"/>
    <property type="evidence" value="ECO:0007669"/>
    <property type="project" value="TreeGrafter"/>
</dbReference>
<dbReference type="SUPFAM" id="SSF47336">
    <property type="entry name" value="ACP-like"/>
    <property type="match status" value="1"/>
</dbReference>
<dbReference type="EMBL" id="AYTF01000001">
    <property type="protein sequence ID" value="ESV65926.1"/>
    <property type="molecule type" value="Genomic_DNA"/>
</dbReference>
<dbReference type="InterPro" id="IPR009081">
    <property type="entry name" value="PP-bd_ACP"/>
</dbReference>
<dbReference type="InterPro" id="IPR029058">
    <property type="entry name" value="AB_hydrolase_fold"/>
</dbReference>
<dbReference type="InterPro" id="IPR036736">
    <property type="entry name" value="ACP-like_sf"/>
</dbReference>
<evidence type="ECO:0000259" key="1">
    <source>
        <dbReference type="PROSITE" id="PS50075"/>
    </source>
</evidence>
<dbReference type="PANTHER" id="PTHR45527">
    <property type="entry name" value="NONRIBOSOMAL PEPTIDE SYNTHETASE"/>
    <property type="match status" value="1"/>
</dbReference>
<dbReference type="Proteomes" id="UP000018502">
    <property type="component" value="Unassembled WGS sequence"/>
</dbReference>
<gene>
    <name evidence="2" type="ORF">L833_3319</name>
</gene>
<dbReference type="GO" id="GO:0043041">
    <property type="term" value="P:amino acid activation for nonribosomal peptide biosynthetic process"/>
    <property type="evidence" value="ECO:0007669"/>
    <property type="project" value="TreeGrafter"/>
</dbReference>
<reference evidence="2 3" key="1">
    <citation type="journal article" date="2014" name="Emerg. Infect. Dis.">
        <title>High-level Relatedness among Mycobacterium abscessus subsp. massiliense Strains from Widely Separated Outbreaks.</title>
        <authorList>
            <person name="Tettelin H."/>
            <person name="Davidson R.M."/>
            <person name="Agrawal S."/>
            <person name="Aitken M.L."/>
            <person name="Shallom S."/>
            <person name="Hasan N.A."/>
            <person name="Strong M."/>
            <person name="Nogueira de Moura V.C."/>
            <person name="De Groote M.A."/>
            <person name="Duarte R.S."/>
            <person name="Hine E."/>
            <person name="Parankush S."/>
            <person name="Su Q."/>
            <person name="Daugherty S.C."/>
            <person name="Fraser C.M."/>
            <person name="Brown-Elliott B.A."/>
            <person name="Wallace R.J.Jr."/>
            <person name="Holland S.M."/>
            <person name="Sampaio E.P."/>
            <person name="Olivier K.N."/>
            <person name="Jackson M."/>
            <person name="Zelazny A.M."/>
        </authorList>
    </citation>
    <scope>NUCLEOTIDE SEQUENCE [LARGE SCALE GENOMIC DNA]</scope>
    <source>
        <strain evidence="2 3">MAB_091912_2446</strain>
    </source>
</reference>
<accession>A0A829MMX9</accession>
<proteinExistence type="predicted"/>
<dbReference type="AlphaFoldDB" id="A0A829MMX9"/>
<dbReference type="PANTHER" id="PTHR45527:SF1">
    <property type="entry name" value="FATTY ACID SYNTHASE"/>
    <property type="match status" value="1"/>
</dbReference>
<dbReference type="PROSITE" id="PS50075">
    <property type="entry name" value="CARRIER"/>
    <property type="match status" value="1"/>
</dbReference>